<dbReference type="GO" id="GO:0045881">
    <property type="term" value="P:positive regulation of sporulation resulting in formation of a cellular spore"/>
    <property type="evidence" value="ECO:0007669"/>
    <property type="project" value="TreeGrafter"/>
</dbReference>
<dbReference type="PROSITE" id="PS50943">
    <property type="entry name" value="HTH_CROC1"/>
    <property type="match status" value="1"/>
</dbReference>
<reference evidence="6 7" key="1">
    <citation type="submission" date="2019-02" db="EMBL/GenBank/DDBJ databases">
        <title>Closed genome of Sporomusa termitida DSM 4440.</title>
        <authorList>
            <person name="Poehlein A."/>
            <person name="Daniel R."/>
        </authorList>
    </citation>
    <scope>NUCLEOTIDE SEQUENCE [LARGE SCALE GENOMIC DNA]</scope>
    <source>
        <strain evidence="6 7">DSM 4440</strain>
    </source>
</reference>
<organism evidence="6 7">
    <name type="scientific">Sporomusa termitida</name>
    <dbReference type="NCBI Taxonomy" id="2377"/>
    <lineage>
        <taxon>Bacteria</taxon>
        <taxon>Bacillati</taxon>
        <taxon>Bacillota</taxon>
        <taxon>Negativicutes</taxon>
        <taxon>Selenomonadales</taxon>
        <taxon>Sporomusaceae</taxon>
        <taxon>Sporomusa</taxon>
    </lineage>
</organism>
<evidence type="ECO:0000256" key="4">
    <source>
        <dbReference type="ARBA" id="ARBA00023125"/>
    </source>
</evidence>
<comment type="subcellular location">
    <subcellularLocation>
        <location evidence="1">Cytoplasm</location>
        <location evidence="1">Nucleoid</location>
    </subcellularLocation>
</comment>
<dbReference type="Pfam" id="PF23552">
    <property type="entry name" value="ParB_C"/>
    <property type="match status" value="1"/>
</dbReference>
<dbReference type="GO" id="GO:0009295">
    <property type="term" value="C:nucleoid"/>
    <property type="evidence" value="ECO:0007669"/>
    <property type="project" value="UniProtKB-SubCell"/>
</dbReference>
<accession>A0A517E0F0</accession>
<dbReference type="InterPro" id="IPR004437">
    <property type="entry name" value="ParB/RepB/Spo0J"/>
</dbReference>
<dbReference type="RefSeq" id="WP_144352397.1">
    <property type="nucleotide sequence ID" value="NZ_CP036259.1"/>
</dbReference>
<dbReference type="InterPro" id="IPR041468">
    <property type="entry name" value="HTH_ParB/Spo0J"/>
</dbReference>
<dbReference type="Pfam" id="PF17762">
    <property type="entry name" value="HTH_ParB"/>
    <property type="match status" value="1"/>
</dbReference>
<evidence type="ECO:0000256" key="2">
    <source>
        <dbReference type="ARBA" id="ARBA00006295"/>
    </source>
</evidence>
<dbReference type="SMART" id="SM00470">
    <property type="entry name" value="ParB"/>
    <property type="match status" value="1"/>
</dbReference>
<feature type="domain" description="HTH cro/C1-type" evidence="5">
    <location>
        <begin position="133"/>
        <end position="161"/>
    </location>
</feature>
<dbReference type="FunFam" id="1.10.10.2830:FF:000001">
    <property type="entry name" value="Chromosome partitioning protein ParB"/>
    <property type="match status" value="1"/>
</dbReference>
<evidence type="ECO:0000256" key="3">
    <source>
        <dbReference type="ARBA" id="ARBA00022829"/>
    </source>
</evidence>
<dbReference type="InterPro" id="IPR003115">
    <property type="entry name" value="ParB_N"/>
</dbReference>
<comment type="similarity">
    <text evidence="2">Belongs to the ParB family.</text>
</comment>
<dbReference type="EMBL" id="CP036259">
    <property type="protein sequence ID" value="QDR83081.1"/>
    <property type="molecule type" value="Genomic_DNA"/>
</dbReference>
<keyword evidence="3" id="KW-0159">Chromosome partition</keyword>
<evidence type="ECO:0000259" key="5">
    <source>
        <dbReference type="PROSITE" id="PS50943"/>
    </source>
</evidence>
<dbReference type="SUPFAM" id="SSF110849">
    <property type="entry name" value="ParB/Sulfiredoxin"/>
    <property type="match status" value="1"/>
</dbReference>
<dbReference type="InterPro" id="IPR036086">
    <property type="entry name" value="ParB/Sulfiredoxin_sf"/>
</dbReference>
<protein>
    <submittedName>
        <fullName evidence="6">Stage 0 sporulation protein J</fullName>
    </submittedName>
</protein>
<dbReference type="CDD" id="cd16393">
    <property type="entry name" value="SPO0J_N"/>
    <property type="match status" value="1"/>
</dbReference>
<dbReference type="GO" id="GO:0003677">
    <property type="term" value="F:DNA binding"/>
    <property type="evidence" value="ECO:0007669"/>
    <property type="project" value="UniProtKB-KW"/>
</dbReference>
<dbReference type="PANTHER" id="PTHR33375:SF1">
    <property type="entry name" value="CHROMOSOME-PARTITIONING PROTEIN PARB-RELATED"/>
    <property type="match status" value="1"/>
</dbReference>
<dbReference type="InterPro" id="IPR001387">
    <property type="entry name" value="Cro/C1-type_HTH"/>
</dbReference>
<dbReference type="PANTHER" id="PTHR33375">
    <property type="entry name" value="CHROMOSOME-PARTITIONING PROTEIN PARB-RELATED"/>
    <property type="match status" value="1"/>
</dbReference>
<dbReference type="Gene3D" id="1.10.10.2830">
    <property type="match status" value="1"/>
</dbReference>
<gene>
    <name evidence="6" type="primary">spo0J</name>
    <name evidence="6" type="ORF">SPTER_45530</name>
</gene>
<name>A0A517E0F0_9FIRM</name>
<dbReference type="NCBIfam" id="TIGR00180">
    <property type="entry name" value="parB_part"/>
    <property type="match status" value="1"/>
</dbReference>
<dbReference type="GO" id="GO:0007059">
    <property type="term" value="P:chromosome segregation"/>
    <property type="evidence" value="ECO:0007669"/>
    <property type="project" value="UniProtKB-KW"/>
</dbReference>
<dbReference type="Gene3D" id="3.90.1530.30">
    <property type="match status" value="1"/>
</dbReference>
<dbReference type="GO" id="GO:0005694">
    <property type="term" value="C:chromosome"/>
    <property type="evidence" value="ECO:0007669"/>
    <property type="project" value="TreeGrafter"/>
</dbReference>
<dbReference type="SUPFAM" id="SSF109709">
    <property type="entry name" value="KorB DNA-binding domain-like"/>
    <property type="match status" value="1"/>
</dbReference>
<dbReference type="FunFam" id="3.90.1530.30:FF:000001">
    <property type="entry name" value="Chromosome partitioning protein ParB"/>
    <property type="match status" value="1"/>
</dbReference>
<dbReference type="AlphaFoldDB" id="A0A517E0F0"/>
<evidence type="ECO:0000313" key="7">
    <source>
        <dbReference type="Proteomes" id="UP000320776"/>
    </source>
</evidence>
<keyword evidence="7" id="KW-1185">Reference proteome</keyword>
<dbReference type="Proteomes" id="UP000320776">
    <property type="component" value="Chromosome"/>
</dbReference>
<proteinExistence type="inferred from homology"/>
<dbReference type="KEGG" id="sted:SPTER_45530"/>
<keyword evidence="4" id="KW-0238">DNA-binding</keyword>
<dbReference type="InterPro" id="IPR057240">
    <property type="entry name" value="ParB_dimer_C"/>
</dbReference>
<dbReference type="InterPro" id="IPR050336">
    <property type="entry name" value="Chromosome_partition/occlusion"/>
</dbReference>
<evidence type="ECO:0000256" key="1">
    <source>
        <dbReference type="ARBA" id="ARBA00004453"/>
    </source>
</evidence>
<dbReference type="OrthoDB" id="9802051at2"/>
<sequence>MSKRGLGRGLDALFGSPGTVEMNAEPEYTNEITLTDIMPNPHQPRQSFDEEALAELAQSIKQHGVIQPVIVRKTLSGYELVAGERRWRASQLAGLKQIPAVIRDYTDAEMMEIALIENLQRQNLNPIEEAMAFRRLMEEFGLTQEEVAQKIGRSRSMIANIVRLLNLQAEVQEFVSRGTLSIGQARPLLALTVPAVQLEAANQIIEEDLSARDAEELVRRLAARRPAKKTEGKVEPETVADHQFFMNEFEDRLKMMLGTQVRIKPGKLKSKIEIEYYSPEDLERIIEMLSSRQESVNTGFRGHLVV</sequence>
<dbReference type="Pfam" id="PF02195">
    <property type="entry name" value="ParB_N"/>
    <property type="match status" value="1"/>
</dbReference>
<dbReference type="CDD" id="cd00093">
    <property type="entry name" value="HTH_XRE"/>
    <property type="match status" value="1"/>
</dbReference>
<evidence type="ECO:0000313" key="6">
    <source>
        <dbReference type="EMBL" id="QDR83081.1"/>
    </source>
</evidence>